<proteinExistence type="predicted"/>
<sequence length="92" mass="10381">MKKEIIYSCGASTNLFGQIALEQANCSPNVSQRKLPQCPKPSVTHIVIIPLIYTRLKERERRNSFNDNIFRSESIHGQNKGNIGSLELINNP</sequence>
<dbReference type="AlphaFoldDB" id="A0A075FIZ7"/>
<accession>A0A075FIZ7</accession>
<name>A0A075FIZ7_9EURY</name>
<evidence type="ECO:0000313" key="1">
    <source>
        <dbReference type="EMBL" id="AIE91289.1"/>
    </source>
</evidence>
<reference evidence="1" key="1">
    <citation type="journal article" date="2014" name="Genome Biol. Evol.">
        <title>Pangenome evidence for extensive interdomain horizontal transfer affecting lineage core and shell genes in uncultured planktonic thaumarchaeota and euryarchaeota.</title>
        <authorList>
            <person name="Deschamps P."/>
            <person name="Zivanovic Y."/>
            <person name="Moreira D."/>
            <person name="Rodriguez-Valera F."/>
            <person name="Lopez-Garcia P."/>
        </authorList>
    </citation>
    <scope>NUCLEOTIDE SEQUENCE</scope>
</reference>
<protein>
    <submittedName>
        <fullName evidence="1">Uncharacterized protein</fullName>
    </submittedName>
</protein>
<dbReference type="EMBL" id="KF900333">
    <property type="protein sequence ID" value="AIE91289.1"/>
    <property type="molecule type" value="Genomic_DNA"/>
</dbReference>
<organism evidence="1">
    <name type="scientific">uncultured marine group II/III euryarchaeote AD1000_114_C07</name>
    <dbReference type="NCBI Taxonomy" id="1457719"/>
    <lineage>
        <taxon>Archaea</taxon>
        <taxon>Methanobacteriati</taxon>
        <taxon>Methanobacteriota</taxon>
        <taxon>environmental samples</taxon>
    </lineage>
</organism>